<feature type="transmembrane region" description="Helical" evidence="11">
    <location>
        <begin position="152"/>
        <end position="177"/>
    </location>
</feature>
<comment type="cofactor">
    <cofactor evidence="2">
        <name>heme b</name>
        <dbReference type="ChEBI" id="CHEBI:60344"/>
    </cofactor>
</comment>
<evidence type="ECO:0000256" key="9">
    <source>
        <dbReference type="PIRSR" id="PIRSR600823-3"/>
    </source>
</evidence>
<keyword evidence="8" id="KW-0408">Iron</keyword>
<keyword evidence="6 9" id="KW-0479">Metal-binding</keyword>
<comment type="catalytic activity">
    <reaction evidence="1">
        <text>2 a phenolic donor + H2O2 = 2 a phenolic radical donor + 2 H2O</text>
        <dbReference type="Rhea" id="RHEA:56136"/>
        <dbReference type="ChEBI" id="CHEBI:15377"/>
        <dbReference type="ChEBI" id="CHEBI:16240"/>
        <dbReference type="ChEBI" id="CHEBI:139520"/>
        <dbReference type="ChEBI" id="CHEBI:139521"/>
        <dbReference type="EC" id="1.11.1.7"/>
    </reaction>
</comment>
<keyword evidence="4" id="KW-0575">Peroxidase</keyword>
<dbReference type="GO" id="GO:0140825">
    <property type="term" value="F:lactoperoxidase activity"/>
    <property type="evidence" value="ECO:0007669"/>
    <property type="project" value="UniProtKB-EC"/>
</dbReference>
<evidence type="ECO:0000256" key="7">
    <source>
        <dbReference type="ARBA" id="ARBA00023002"/>
    </source>
</evidence>
<proteinExistence type="inferred from homology"/>
<evidence type="ECO:0000313" key="13">
    <source>
        <dbReference type="EMBL" id="KAL2337621.1"/>
    </source>
</evidence>
<accession>A0ABD1MPM8</accession>
<keyword evidence="14" id="KW-1185">Reference proteome</keyword>
<keyword evidence="5" id="KW-0349">Heme</keyword>
<evidence type="ECO:0000256" key="8">
    <source>
        <dbReference type="ARBA" id="ARBA00023004"/>
    </source>
</evidence>
<evidence type="ECO:0000313" key="14">
    <source>
        <dbReference type="Proteomes" id="UP001603857"/>
    </source>
</evidence>
<dbReference type="GO" id="GO:0046872">
    <property type="term" value="F:metal ion binding"/>
    <property type="evidence" value="ECO:0007669"/>
    <property type="project" value="UniProtKB-KW"/>
</dbReference>
<sequence length="247" mass="27700">MKCFIFRTRIYNESNIDPSYAIKIGASQVSFVGGDDNLFPLDITTPILFDNAYYKNLLQKKGLLHSDQDLYSGGSTDSIVEFYATNHYTLAAILLTQWSRWGTLIHLPAPTGRSENNAMLELQNFEFTLKISTVVIELLVVMKQVSSATWMLSILTCFYNLHTAVTLQLISACKLLWTLLGDELQVGSLAKHVLLMLALLSGFFIDSLSNYLTCRMLNLMHIGDAFIWLPVDSSTGRVLILFAREVG</sequence>
<evidence type="ECO:0000256" key="1">
    <source>
        <dbReference type="ARBA" id="ARBA00000189"/>
    </source>
</evidence>
<evidence type="ECO:0000256" key="5">
    <source>
        <dbReference type="ARBA" id="ARBA00022617"/>
    </source>
</evidence>
<feature type="binding site" evidence="9">
    <location>
        <position position="42"/>
    </location>
    <ligand>
        <name>Ca(2+)</name>
        <dbReference type="ChEBI" id="CHEBI:29108"/>
        <label>2</label>
    </ligand>
</feature>
<keyword evidence="9" id="KW-0106">Calcium</keyword>
<dbReference type="PRINTS" id="PR00461">
    <property type="entry name" value="PLPEROXIDASE"/>
</dbReference>
<dbReference type="Pfam" id="PF00141">
    <property type="entry name" value="peroxidase"/>
    <property type="match status" value="1"/>
</dbReference>
<reference evidence="13 14" key="1">
    <citation type="submission" date="2024-08" db="EMBL/GenBank/DDBJ databases">
        <title>Insights into the chromosomal genome structure of Flemingia macrophylla.</title>
        <authorList>
            <person name="Ding Y."/>
            <person name="Zhao Y."/>
            <person name="Bi W."/>
            <person name="Wu M."/>
            <person name="Zhao G."/>
            <person name="Gong Y."/>
            <person name="Li W."/>
            <person name="Zhang P."/>
        </authorList>
    </citation>
    <scope>NUCLEOTIDE SEQUENCE [LARGE SCALE GENOMIC DNA]</scope>
    <source>
        <strain evidence="13">DYQJB</strain>
        <tissue evidence="13">Leaf</tissue>
    </source>
</reference>
<name>A0ABD1MPM8_9FABA</name>
<dbReference type="PANTHER" id="PTHR31388">
    <property type="entry name" value="PEROXIDASE 72-RELATED"/>
    <property type="match status" value="1"/>
</dbReference>
<comment type="similarity">
    <text evidence="10">Belongs to the peroxidase family.</text>
</comment>
<dbReference type="InterPro" id="IPR000823">
    <property type="entry name" value="Peroxidase_pln"/>
</dbReference>
<evidence type="ECO:0000256" key="2">
    <source>
        <dbReference type="ARBA" id="ARBA00001970"/>
    </source>
</evidence>
<keyword evidence="11" id="KW-1133">Transmembrane helix</keyword>
<dbReference type="Proteomes" id="UP001603857">
    <property type="component" value="Unassembled WGS sequence"/>
</dbReference>
<gene>
    <name evidence="13" type="ORF">Fmac_012067</name>
</gene>
<dbReference type="SUPFAM" id="SSF48113">
    <property type="entry name" value="Heme-dependent peroxidases"/>
    <property type="match status" value="1"/>
</dbReference>
<evidence type="ECO:0000259" key="12">
    <source>
        <dbReference type="PROSITE" id="PS50873"/>
    </source>
</evidence>
<comment type="caution">
    <text evidence="13">The sequence shown here is derived from an EMBL/GenBank/DDBJ whole genome shotgun (WGS) entry which is preliminary data.</text>
</comment>
<dbReference type="AlphaFoldDB" id="A0ABD1MPM8"/>
<organism evidence="13 14">
    <name type="scientific">Flemingia macrophylla</name>
    <dbReference type="NCBI Taxonomy" id="520843"/>
    <lineage>
        <taxon>Eukaryota</taxon>
        <taxon>Viridiplantae</taxon>
        <taxon>Streptophyta</taxon>
        <taxon>Embryophyta</taxon>
        <taxon>Tracheophyta</taxon>
        <taxon>Spermatophyta</taxon>
        <taxon>Magnoliopsida</taxon>
        <taxon>eudicotyledons</taxon>
        <taxon>Gunneridae</taxon>
        <taxon>Pentapetalae</taxon>
        <taxon>rosids</taxon>
        <taxon>fabids</taxon>
        <taxon>Fabales</taxon>
        <taxon>Fabaceae</taxon>
        <taxon>Papilionoideae</taxon>
        <taxon>50 kb inversion clade</taxon>
        <taxon>NPAAA clade</taxon>
        <taxon>indigoferoid/millettioid clade</taxon>
        <taxon>Phaseoleae</taxon>
        <taxon>Flemingia</taxon>
    </lineage>
</organism>
<comment type="cofactor">
    <cofactor evidence="9">
        <name>Ca(2+)</name>
        <dbReference type="ChEBI" id="CHEBI:29108"/>
    </cofactor>
    <text evidence="9">Binds 2 calcium ions per subunit.</text>
</comment>
<dbReference type="PROSITE" id="PS50873">
    <property type="entry name" value="PEROXIDASE_4"/>
    <property type="match status" value="1"/>
</dbReference>
<dbReference type="EMBL" id="JBGMDY010000004">
    <property type="protein sequence ID" value="KAL2337621.1"/>
    <property type="molecule type" value="Genomic_DNA"/>
</dbReference>
<evidence type="ECO:0000256" key="4">
    <source>
        <dbReference type="ARBA" id="ARBA00022559"/>
    </source>
</evidence>
<evidence type="ECO:0000256" key="11">
    <source>
        <dbReference type="SAM" id="Phobius"/>
    </source>
</evidence>
<evidence type="ECO:0000256" key="10">
    <source>
        <dbReference type="RuleBase" id="RU004241"/>
    </source>
</evidence>
<keyword evidence="7" id="KW-0560">Oxidoreductase</keyword>
<dbReference type="InterPro" id="IPR010255">
    <property type="entry name" value="Haem_peroxidase_sf"/>
</dbReference>
<protein>
    <recommendedName>
        <fullName evidence="3">peroxidase</fullName>
        <ecNumber evidence="3">1.11.1.7</ecNumber>
    </recommendedName>
</protein>
<dbReference type="Gene3D" id="1.10.420.10">
    <property type="entry name" value="Peroxidase, domain 2"/>
    <property type="match status" value="1"/>
</dbReference>
<feature type="binding site" evidence="9">
    <location>
        <position position="45"/>
    </location>
    <ligand>
        <name>Ca(2+)</name>
        <dbReference type="ChEBI" id="CHEBI:29108"/>
        <label>2</label>
    </ligand>
</feature>
<dbReference type="EC" id="1.11.1.7" evidence="3"/>
<feature type="binding site" evidence="9">
    <location>
        <position position="50"/>
    </location>
    <ligand>
        <name>Ca(2+)</name>
        <dbReference type="ChEBI" id="CHEBI:29108"/>
        <label>2</label>
    </ligand>
</feature>
<feature type="transmembrane region" description="Helical" evidence="11">
    <location>
        <begin position="189"/>
        <end position="212"/>
    </location>
</feature>
<keyword evidence="11" id="KW-0472">Membrane</keyword>
<evidence type="ECO:0000256" key="3">
    <source>
        <dbReference type="ARBA" id="ARBA00012313"/>
    </source>
</evidence>
<keyword evidence="11" id="KW-0812">Transmembrane</keyword>
<dbReference type="InterPro" id="IPR002016">
    <property type="entry name" value="Haem_peroxidase"/>
</dbReference>
<dbReference type="PANTHER" id="PTHR31388:SF132">
    <property type="entry name" value="PEROXIDASE"/>
    <property type="match status" value="1"/>
</dbReference>
<evidence type="ECO:0000256" key="6">
    <source>
        <dbReference type="ARBA" id="ARBA00022723"/>
    </source>
</evidence>
<feature type="domain" description="Plant heme peroxidase family profile" evidence="12">
    <location>
        <begin position="1"/>
        <end position="86"/>
    </location>
</feature>